<dbReference type="Gramene" id="VVA22013">
    <property type="protein sequence ID" value="VVA22013"/>
    <property type="gene ID" value="Prudul26B002894"/>
</dbReference>
<dbReference type="Proteomes" id="UP000327085">
    <property type="component" value="Chromosome 8"/>
</dbReference>
<name>A0A5E4F231_PRUDU</name>
<accession>A0A5E4F231</accession>
<protein>
    <submittedName>
        <fullName evidence="1">PREDICTED: F-box/kelch-repeat</fullName>
    </submittedName>
</protein>
<proteinExistence type="predicted"/>
<reference evidence="2" key="1">
    <citation type="journal article" date="2020" name="Plant J.">
        <title>Transposons played a major role in the diversification between the closely related almond and peach genomes: results from the almond genome sequence.</title>
        <authorList>
            <person name="Alioto T."/>
            <person name="Alexiou K.G."/>
            <person name="Bardil A."/>
            <person name="Barteri F."/>
            <person name="Castanera R."/>
            <person name="Cruz F."/>
            <person name="Dhingra A."/>
            <person name="Duval H."/>
            <person name="Fernandez I Marti A."/>
            <person name="Frias L."/>
            <person name="Galan B."/>
            <person name="Garcia J.L."/>
            <person name="Howad W."/>
            <person name="Gomez-Garrido J."/>
            <person name="Gut M."/>
            <person name="Julca I."/>
            <person name="Morata J."/>
            <person name="Puigdomenech P."/>
            <person name="Ribeca P."/>
            <person name="Rubio Cabetas M.J."/>
            <person name="Vlasova A."/>
            <person name="Wirthensohn M."/>
            <person name="Garcia-Mas J."/>
            <person name="Gabaldon T."/>
            <person name="Casacuberta J.M."/>
            <person name="Arus P."/>
        </authorList>
    </citation>
    <scope>NUCLEOTIDE SEQUENCE [LARGE SCALE GENOMIC DNA]</scope>
    <source>
        <strain evidence="2">cv. Texas</strain>
    </source>
</reference>
<dbReference type="AlphaFoldDB" id="A0A5E4F231"/>
<evidence type="ECO:0000313" key="2">
    <source>
        <dbReference type="Proteomes" id="UP000327085"/>
    </source>
</evidence>
<evidence type="ECO:0000313" key="1">
    <source>
        <dbReference type="EMBL" id="VVA22013.1"/>
    </source>
</evidence>
<sequence length="183" mass="20323">MELSNARNNSQTNDIDARAICLGIWLYALIRGDKVFRCVKPPDGYNMIPFQRKQLAVWNEESIALFKVCGAIFEIWVMDDLLLDAQASSGTKCFTSNELPPDIYPNVMLFWNSQEVLMIATDGRIVSYNAGMGNVKYLPLKTTACHYSGSNVVQAVDCVNSIVSVKRGNKLELGANIGLRLPI</sequence>
<dbReference type="InParanoid" id="A0A5E4F231"/>
<gene>
    <name evidence="1" type="ORF">ALMOND_2B002894</name>
</gene>
<dbReference type="EMBL" id="CABIKO010000057">
    <property type="protein sequence ID" value="VVA22013.1"/>
    <property type="molecule type" value="Genomic_DNA"/>
</dbReference>
<organism evidence="1 2">
    <name type="scientific">Prunus dulcis</name>
    <name type="common">Almond</name>
    <name type="synonym">Amygdalus dulcis</name>
    <dbReference type="NCBI Taxonomy" id="3755"/>
    <lineage>
        <taxon>Eukaryota</taxon>
        <taxon>Viridiplantae</taxon>
        <taxon>Streptophyta</taxon>
        <taxon>Embryophyta</taxon>
        <taxon>Tracheophyta</taxon>
        <taxon>Spermatophyta</taxon>
        <taxon>Magnoliopsida</taxon>
        <taxon>eudicotyledons</taxon>
        <taxon>Gunneridae</taxon>
        <taxon>Pentapetalae</taxon>
        <taxon>rosids</taxon>
        <taxon>fabids</taxon>
        <taxon>Rosales</taxon>
        <taxon>Rosaceae</taxon>
        <taxon>Amygdaloideae</taxon>
        <taxon>Amygdaleae</taxon>
        <taxon>Prunus</taxon>
    </lineage>
</organism>